<evidence type="ECO:0000313" key="3">
    <source>
        <dbReference type="Proteomes" id="UP000468388"/>
    </source>
</evidence>
<dbReference type="AlphaFoldDB" id="A0A6N8J1N6"/>
<protein>
    <submittedName>
        <fullName evidence="2">DUF1800 family protein</fullName>
    </submittedName>
</protein>
<dbReference type="Pfam" id="PF08811">
    <property type="entry name" value="DUF1800"/>
    <property type="match status" value="1"/>
</dbReference>
<sequence length="551" mass="61892">MDRRQFLTLSPESRQTVKATTTGARTDSGTNAYTGAFDTAQVVHLLKRTMFGATPADIAWAKGLGMDAAVEALITTTSTIATSPLNTYGDDVTGIAPGATWVNSTPPPVATDDLDLDKMRRPTYQAWWVSIMLSQGRSIQEKMMLFWANHFSIETDKVLDARLVYRYNNMLRANALGNFKTLVKEVTLAPAMLIYLNGNLNGKEAADENYGRELQELFTVGKGPDSHYTEDDVRAAARVLTGFRVDPVTMTSYFETTQHDITNKEFSDFYLNKKVSGKTGPDGATELDDLLAIIFSSNEVAKHIVRKIYRFFVYYLIDDAVEANVITPLAAIFVANNYDITPVLRALFKSEHFYDPLNMACLIKSPVDFTIGMCREFGVQFPSAYMDAYTAWDTMRDTMKNMLQDIGQPPLVAGWDAYYQEPQYHELWINTDTLPKRNMLSDMLISNGGFANLKIDVLTFADKLSDPSNPVTLVNDSLDLMYRIEVSDATRAFLKNTLLLSGQNPDSDYYWTDAWNTYKANPGDAASRQIVESRLQSLYKYLMDLSEYQLA</sequence>
<evidence type="ECO:0000313" key="2">
    <source>
        <dbReference type="EMBL" id="MVT39125.1"/>
    </source>
</evidence>
<comment type="caution">
    <text evidence="2">The sequence shown here is derived from an EMBL/GenBank/DDBJ whole genome shotgun (WGS) entry which is preliminary data.</text>
</comment>
<accession>A0A6N8J1N6</accession>
<keyword evidence="3" id="KW-1185">Reference proteome</keyword>
<proteinExistence type="predicted"/>
<feature type="compositionally biased region" description="Polar residues" evidence="1">
    <location>
        <begin position="7"/>
        <end position="25"/>
    </location>
</feature>
<dbReference type="EMBL" id="WRXO01000001">
    <property type="protein sequence ID" value="MVT39125.1"/>
    <property type="molecule type" value="Genomic_DNA"/>
</dbReference>
<dbReference type="Proteomes" id="UP000468388">
    <property type="component" value="Unassembled WGS sequence"/>
</dbReference>
<reference evidence="2 3" key="1">
    <citation type="submission" date="2019-12" db="EMBL/GenBank/DDBJ databases">
        <title>The draft genomic sequence of strain Chitinophaga oryziterrae JCM 16595.</title>
        <authorList>
            <person name="Zhang X."/>
        </authorList>
    </citation>
    <scope>NUCLEOTIDE SEQUENCE [LARGE SCALE GENOMIC DNA]</scope>
    <source>
        <strain evidence="2 3">JCM 16595</strain>
    </source>
</reference>
<organism evidence="2 3">
    <name type="scientific">Chitinophaga oryziterrae</name>
    <dbReference type="NCBI Taxonomy" id="1031224"/>
    <lineage>
        <taxon>Bacteria</taxon>
        <taxon>Pseudomonadati</taxon>
        <taxon>Bacteroidota</taxon>
        <taxon>Chitinophagia</taxon>
        <taxon>Chitinophagales</taxon>
        <taxon>Chitinophagaceae</taxon>
        <taxon>Chitinophaga</taxon>
    </lineage>
</organism>
<dbReference type="InterPro" id="IPR014917">
    <property type="entry name" value="DUF1800"/>
</dbReference>
<name>A0A6N8J1N6_9BACT</name>
<dbReference type="RefSeq" id="WP_157297828.1">
    <property type="nucleotide sequence ID" value="NZ_BAAAZB010000005.1"/>
</dbReference>
<dbReference type="OrthoDB" id="9772295at2"/>
<gene>
    <name evidence="2" type="ORF">GO495_00900</name>
</gene>
<evidence type="ECO:0000256" key="1">
    <source>
        <dbReference type="SAM" id="MobiDB-lite"/>
    </source>
</evidence>
<feature type="region of interest" description="Disordered" evidence="1">
    <location>
        <begin position="1"/>
        <end position="25"/>
    </location>
</feature>